<organism evidence="1 2">
    <name type="scientific">Leptospira santarosai serovar Arenal str. MAVJ 401</name>
    <dbReference type="NCBI Taxonomy" id="1049976"/>
    <lineage>
        <taxon>Bacteria</taxon>
        <taxon>Pseudomonadati</taxon>
        <taxon>Spirochaetota</taxon>
        <taxon>Spirochaetia</taxon>
        <taxon>Leptospirales</taxon>
        <taxon>Leptospiraceae</taxon>
        <taxon>Leptospira</taxon>
    </lineage>
</organism>
<dbReference type="EMBL" id="AHMU02000066">
    <property type="protein sequence ID" value="EMN20423.1"/>
    <property type="molecule type" value="Genomic_DNA"/>
</dbReference>
<dbReference type="AlphaFoldDB" id="M6JLA6"/>
<evidence type="ECO:0000313" key="2">
    <source>
        <dbReference type="Proteomes" id="UP000012106"/>
    </source>
</evidence>
<dbReference type="Proteomes" id="UP000012106">
    <property type="component" value="Unassembled WGS sequence"/>
</dbReference>
<name>M6JLA6_9LEPT</name>
<proteinExistence type="predicted"/>
<reference evidence="1 2" key="1">
    <citation type="submission" date="2013-01" db="EMBL/GenBank/DDBJ databases">
        <authorList>
            <person name="Harkins D.M."/>
            <person name="Durkin A.S."/>
            <person name="Brinkac L.M."/>
            <person name="Haft D.H."/>
            <person name="Selengut J.D."/>
            <person name="Sanka R."/>
            <person name="DePew J."/>
            <person name="Purushe J."/>
            <person name="Hartskeerl R.A."/>
            <person name="Ahmed A."/>
            <person name="van der Linden H."/>
            <person name="Goris M.G.A."/>
            <person name="Vinetz J.M."/>
            <person name="Sutton G.G."/>
            <person name="Nierman W.C."/>
            <person name="Fouts D.E."/>
        </authorList>
    </citation>
    <scope>NUCLEOTIDE SEQUENCE [LARGE SCALE GENOMIC DNA]</scope>
    <source>
        <strain evidence="1 2">MAVJ 401</strain>
    </source>
</reference>
<sequence length="82" mass="10150">MVSGVWRRFLNEYFFMRIFSNDRMEFLLKDRLFFTRFLRMENERSVFPDAKTIRLFKEKLREAELMSKIFCCQSLLEKNGFT</sequence>
<gene>
    <name evidence="1" type="ORF">LEP1GSC063_0763</name>
</gene>
<protein>
    <submittedName>
        <fullName evidence="1">Transposase PF05598 domain protein</fullName>
    </submittedName>
</protein>
<evidence type="ECO:0000313" key="1">
    <source>
        <dbReference type="EMBL" id="EMN20423.1"/>
    </source>
</evidence>
<accession>M6JLA6</accession>
<comment type="caution">
    <text evidence="1">The sequence shown here is derived from an EMBL/GenBank/DDBJ whole genome shotgun (WGS) entry which is preliminary data.</text>
</comment>